<keyword evidence="2" id="KW-0378">Hydrolase</keyword>
<name>M5UR25_9BACT</name>
<feature type="domain" description="SGNH hydrolase-type esterase" evidence="3">
    <location>
        <begin position="50"/>
        <end position="254"/>
    </location>
</feature>
<dbReference type="InterPro" id="IPR036514">
    <property type="entry name" value="SGNH_hydro_sf"/>
</dbReference>
<organism evidence="4 5">
    <name type="scientific">Rhodopirellula sallentina SM41</name>
    <dbReference type="NCBI Taxonomy" id="1263870"/>
    <lineage>
        <taxon>Bacteria</taxon>
        <taxon>Pseudomonadati</taxon>
        <taxon>Planctomycetota</taxon>
        <taxon>Planctomycetia</taxon>
        <taxon>Pirellulales</taxon>
        <taxon>Pirellulaceae</taxon>
        <taxon>Rhodopirellula</taxon>
    </lineage>
</organism>
<dbReference type="PANTHER" id="PTHR43695:SF1">
    <property type="entry name" value="RHAMNOGALACTURONAN ACETYLESTERASE"/>
    <property type="match status" value="1"/>
</dbReference>
<dbReference type="Pfam" id="PF13472">
    <property type="entry name" value="Lipase_GDSL_2"/>
    <property type="match status" value="2"/>
</dbReference>
<dbReference type="GO" id="GO:0016788">
    <property type="term" value="F:hydrolase activity, acting on ester bonds"/>
    <property type="evidence" value="ECO:0007669"/>
    <property type="project" value="UniProtKB-ARBA"/>
</dbReference>
<accession>M5UR25</accession>
<dbReference type="Proteomes" id="UP000011885">
    <property type="component" value="Unassembled WGS sequence"/>
</dbReference>
<dbReference type="PANTHER" id="PTHR43695">
    <property type="entry name" value="PUTATIVE (AFU_ORTHOLOGUE AFUA_2G17250)-RELATED"/>
    <property type="match status" value="1"/>
</dbReference>
<dbReference type="OrthoDB" id="9807041at2"/>
<sequence length="566" mass="62139">MGSLLMMSIRVLFLSICVAVAGSMFAGSVWAGLRTLPEPARDTLPSVVLVGDSTVRNGDASGGNGQWGWGEPFRDFFDPSRLNVVNRAVGGLSSRTYLTFGYWEGTKEHLKPGDFMIIQFGHNDASPINDGQRARGTIRGNGDEVEKIVNQMTGKKEVVHSYGWYLRNYIREAREKGVHPIVCSPVPRKSWSGERVNRATSTYASWAREAAAAEDVPFVDLNDIVAERYEAIGQSGVEELFADKHTHTSMAGARLNAECVVAGLRALAIKDLTRFLSADGEKVLPAKASQVALVDLRPVLDESSEADGAILRDAIPTLYIIGDSTVRNGHMDGVGWGEVVGQHFDRTKINVVNRAIGGRSTRSFTREGRWGDVYQKLKPGDFVIMQFGHNDGGRVGDIRYKRRPALPGVGDETQDVSLNDGRVEVVRTYGWHLKRFCTQTKSKGATPIVCSPVPHKDNWRDGKFVPDFAEHRKWCGQVAEETDAKFVDLTALIGQRYQELGKAEVETLFADARTHTNKKGAEVNAECLVAGLRSMDALPLNLVVVEREQGERVGDVSAPLVSTRAE</sequence>
<evidence type="ECO:0000259" key="3">
    <source>
        <dbReference type="Pfam" id="PF13472"/>
    </source>
</evidence>
<dbReference type="InterPro" id="IPR037459">
    <property type="entry name" value="RhgT-like"/>
</dbReference>
<keyword evidence="5" id="KW-1185">Reference proteome</keyword>
<evidence type="ECO:0000256" key="2">
    <source>
        <dbReference type="ARBA" id="ARBA00022801"/>
    </source>
</evidence>
<evidence type="ECO:0000256" key="1">
    <source>
        <dbReference type="ARBA" id="ARBA00008668"/>
    </source>
</evidence>
<comment type="similarity">
    <text evidence="1">Belongs to the 'GDSL' lipolytic enzyme family.</text>
</comment>
<reference evidence="4 5" key="1">
    <citation type="journal article" date="2013" name="Mar. Genomics">
        <title>Expression of sulfatases in Rhodopirellula baltica and the diversity of sulfatases in the genus Rhodopirellula.</title>
        <authorList>
            <person name="Wegner C.E."/>
            <person name="Richter-Heitmann T."/>
            <person name="Klindworth A."/>
            <person name="Klockow C."/>
            <person name="Richter M."/>
            <person name="Achstetter T."/>
            <person name="Glockner F.O."/>
            <person name="Harder J."/>
        </authorList>
    </citation>
    <scope>NUCLEOTIDE SEQUENCE [LARGE SCALE GENOMIC DNA]</scope>
    <source>
        <strain evidence="4 5">SM41</strain>
    </source>
</reference>
<protein>
    <submittedName>
        <fullName evidence="4">Rhamnogalacturonan acetylesterase</fullName>
    </submittedName>
</protein>
<comment type="caution">
    <text evidence="4">The sequence shown here is derived from an EMBL/GenBank/DDBJ whole genome shotgun (WGS) entry which is preliminary data.</text>
</comment>
<feature type="domain" description="SGNH hydrolase-type esterase" evidence="3">
    <location>
        <begin position="321"/>
        <end position="522"/>
    </location>
</feature>
<dbReference type="EMBL" id="ANOH01000007">
    <property type="protein sequence ID" value="EMI58443.1"/>
    <property type="molecule type" value="Genomic_DNA"/>
</dbReference>
<dbReference type="InterPro" id="IPR013830">
    <property type="entry name" value="SGNH_hydro"/>
</dbReference>
<dbReference type="SUPFAM" id="SSF52266">
    <property type="entry name" value="SGNH hydrolase"/>
    <property type="match status" value="2"/>
</dbReference>
<evidence type="ECO:0000313" key="5">
    <source>
        <dbReference type="Proteomes" id="UP000011885"/>
    </source>
</evidence>
<gene>
    <name evidence="4" type="ORF">RSSM_00118</name>
</gene>
<evidence type="ECO:0000313" key="4">
    <source>
        <dbReference type="EMBL" id="EMI58443.1"/>
    </source>
</evidence>
<dbReference type="Gene3D" id="3.40.50.1110">
    <property type="entry name" value="SGNH hydrolase"/>
    <property type="match status" value="2"/>
</dbReference>
<dbReference type="AlphaFoldDB" id="M5UR25"/>
<proteinExistence type="inferred from homology"/>
<dbReference type="CDD" id="cd01821">
    <property type="entry name" value="Rhamnogalacturan_acetylesterase_like"/>
    <property type="match status" value="2"/>
</dbReference>
<dbReference type="PATRIC" id="fig|1263870.3.peg.131"/>